<evidence type="ECO:0000256" key="1">
    <source>
        <dbReference type="SAM" id="Phobius"/>
    </source>
</evidence>
<keyword evidence="1" id="KW-0472">Membrane</keyword>
<dbReference type="EMBL" id="ML179058">
    <property type="protein sequence ID" value="THV04249.1"/>
    <property type="molecule type" value="Genomic_DNA"/>
</dbReference>
<dbReference type="AlphaFoldDB" id="A0A4S8MNW9"/>
<dbReference type="Proteomes" id="UP000297245">
    <property type="component" value="Unassembled WGS sequence"/>
</dbReference>
<dbReference type="Gene3D" id="1.20.1250.20">
    <property type="entry name" value="MFS general substrate transporter like domains"/>
    <property type="match status" value="1"/>
</dbReference>
<gene>
    <name evidence="2" type="ORF">K435DRAFT_774499</name>
</gene>
<protein>
    <submittedName>
        <fullName evidence="2">Uncharacterized protein</fullName>
    </submittedName>
</protein>
<feature type="transmembrane region" description="Helical" evidence="1">
    <location>
        <begin position="36"/>
        <end position="57"/>
    </location>
</feature>
<accession>A0A4S8MNW9</accession>
<dbReference type="OrthoDB" id="2544694at2759"/>
<keyword evidence="1" id="KW-0812">Transmembrane</keyword>
<evidence type="ECO:0000313" key="3">
    <source>
        <dbReference type="Proteomes" id="UP000297245"/>
    </source>
</evidence>
<name>A0A4S8MNW9_DENBC</name>
<proteinExistence type="predicted"/>
<keyword evidence="1" id="KW-1133">Transmembrane helix</keyword>
<sequence>MLASIWIRTMQLLNAHLSSTSTSTRTQYPLKIRGKAVSLTTASNWVFNFALAFAWAIPPGFEHIA</sequence>
<reference evidence="2 3" key="1">
    <citation type="journal article" date="2019" name="Nat. Ecol. Evol.">
        <title>Megaphylogeny resolves global patterns of mushroom evolution.</title>
        <authorList>
            <person name="Varga T."/>
            <person name="Krizsan K."/>
            <person name="Foldi C."/>
            <person name="Dima B."/>
            <person name="Sanchez-Garcia M."/>
            <person name="Sanchez-Ramirez S."/>
            <person name="Szollosi G.J."/>
            <person name="Szarkandi J.G."/>
            <person name="Papp V."/>
            <person name="Albert L."/>
            <person name="Andreopoulos W."/>
            <person name="Angelini C."/>
            <person name="Antonin V."/>
            <person name="Barry K.W."/>
            <person name="Bougher N.L."/>
            <person name="Buchanan P."/>
            <person name="Buyck B."/>
            <person name="Bense V."/>
            <person name="Catcheside P."/>
            <person name="Chovatia M."/>
            <person name="Cooper J."/>
            <person name="Damon W."/>
            <person name="Desjardin D."/>
            <person name="Finy P."/>
            <person name="Geml J."/>
            <person name="Haridas S."/>
            <person name="Hughes K."/>
            <person name="Justo A."/>
            <person name="Karasinski D."/>
            <person name="Kautmanova I."/>
            <person name="Kiss B."/>
            <person name="Kocsube S."/>
            <person name="Kotiranta H."/>
            <person name="LaButti K.M."/>
            <person name="Lechner B.E."/>
            <person name="Liimatainen K."/>
            <person name="Lipzen A."/>
            <person name="Lukacs Z."/>
            <person name="Mihaltcheva S."/>
            <person name="Morgado L.N."/>
            <person name="Niskanen T."/>
            <person name="Noordeloos M.E."/>
            <person name="Ohm R.A."/>
            <person name="Ortiz-Santana B."/>
            <person name="Ovrebo C."/>
            <person name="Racz N."/>
            <person name="Riley R."/>
            <person name="Savchenko A."/>
            <person name="Shiryaev A."/>
            <person name="Soop K."/>
            <person name="Spirin V."/>
            <person name="Szebenyi C."/>
            <person name="Tomsovsky M."/>
            <person name="Tulloss R.E."/>
            <person name="Uehling J."/>
            <person name="Grigoriev I.V."/>
            <person name="Vagvolgyi C."/>
            <person name="Papp T."/>
            <person name="Martin F.M."/>
            <person name="Miettinen O."/>
            <person name="Hibbett D.S."/>
            <person name="Nagy L.G."/>
        </authorList>
    </citation>
    <scope>NUCLEOTIDE SEQUENCE [LARGE SCALE GENOMIC DNA]</scope>
    <source>
        <strain evidence="2 3">CBS 962.96</strain>
    </source>
</reference>
<keyword evidence="3" id="KW-1185">Reference proteome</keyword>
<organism evidence="2 3">
    <name type="scientific">Dendrothele bispora (strain CBS 962.96)</name>
    <dbReference type="NCBI Taxonomy" id="1314807"/>
    <lineage>
        <taxon>Eukaryota</taxon>
        <taxon>Fungi</taxon>
        <taxon>Dikarya</taxon>
        <taxon>Basidiomycota</taxon>
        <taxon>Agaricomycotina</taxon>
        <taxon>Agaricomycetes</taxon>
        <taxon>Agaricomycetidae</taxon>
        <taxon>Agaricales</taxon>
        <taxon>Agaricales incertae sedis</taxon>
        <taxon>Dendrothele</taxon>
    </lineage>
</organism>
<evidence type="ECO:0000313" key="2">
    <source>
        <dbReference type="EMBL" id="THV04249.1"/>
    </source>
</evidence>
<dbReference type="InterPro" id="IPR036259">
    <property type="entry name" value="MFS_trans_sf"/>
</dbReference>